<keyword evidence="6" id="KW-0547">Nucleotide-binding</keyword>
<dbReference type="SUPFAM" id="SSF47384">
    <property type="entry name" value="Homodimeric domain of signal transducing histidine kinase"/>
    <property type="match status" value="1"/>
</dbReference>
<dbReference type="Gene3D" id="3.30.565.10">
    <property type="entry name" value="Histidine kinase-like ATPase, C-terminal domain"/>
    <property type="match status" value="1"/>
</dbReference>
<dbReference type="InterPro" id="IPR050351">
    <property type="entry name" value="BphY/WalK/GraS-like"/>
</dbReference>
<dbReference type="GO" id="GO:0005524">
    <property type="term" value="F:ATP binding"/>
    <property type="evidence" value="ECO:0007669"/>
    <property type="project" value="UniProtKB-KW"/>
</dbReference>
<feature type="domain" description="PAC" evidence="14">
    <location>
        <begin position="90"/>
        <end position="142"/>
    </location>
</feature>
<dbReference type="RefSeq" id="WP_137422934.1">
    <property type="nucleotide sequence ID" value="NZ_CP040098.1"/>
</dbReference>
<keyword evidence="5" id="KW-0812">Transmembrane</keyword>
<dbReference type="InterPro" id="IPR003661">
    <property type="entry name" value="HisK_dim/P_dom"/>
</dbReference>
<keyword evidence="7" id="KW-0418">Kinase</keyword>
<dbReference type="InterPro" id="IPR000014">
    <property type="entry name" value="PAS"/>
</dbReference>
<reference evidence="15 16" key="2">
    <citation type="submission" date="2019-05" db="EMBL/GenBank/DDBJ databases">
        <authorList>
            <person name="Suflita J.M."/>
            <person name="Marks C.R."/>
        </authorList>
    </citation>
    <scope>NUCLEOTIDE SEQUENCE [LARGE SCALE GENOMIC DNA]</scope>
    <source>
        <strain evidence="15 16">ALDC</strain>
    </source>
</reference>
<proteinExistence type="predicted"/>
<feature type="domain" description="PAS" evidence="13">
    <location>
        <begin position="17"/>
        <end position="62"/>
    </location>
</feature>
<keyword evidence="4" id="KW-0808">Transferase</keyword>
<dbReference type="InterPro" id="IPR000700">
    <property type="entry name" value="PAS-assoc_C"/>
</dbReference>
<dbReference type="InterPro" id="IPR036097">
    <property type="entry name" value="HisK_dim/P_sf"/>
</dbReference>
<keyword evidence="9" id="KW-1133">Transmembrane helix</keyword>
<dbReference type="OrthoDB" id="5342753at2"/>
<evidence type="ECO:0000256" key="6">
    <source>
        <dbReference type="ARBA" id="ARBA00022741"/>
    </source>
</evidence>
<dbReference type="NCBIfam" id="TIGR00229">
    <property type="entry name" value="sensory_box"/>
    <property type="match status" value="1"/>
</dbReference>
<dbReference type="GO" id="GO:0007234">
    <property type="term" value="P:osmosensory signaling via phosphorelay pathway"/>
    <property type="evidence" value="ECO:0007669"/>
    <property type="project" value="TreeGrafter"/>
</dbReference>
<dbReference type="SUPFAM" id="SSF55874">
    <property type="entry name" value="ATPase domain of HSP90 chaperone/DNA topoisomerase II/histidine kinase"/>
    <property type="match status" value="1"/>
</dbReference>
<dbReference type="EC" id="2.7.13.3" evidence="3"/>
<feature type="domain" description="Histidine kinase" evidence="12">
    <location>
        <begin position="146"/>
        <end position="366"/>
    </location>
</feature>
<evidence type="ECO:0000256" key="9">
    <source>
        <dbReference type="ARBA" id="ARBA00022989"/>
    </source>
</evidence>
<comment type="catalytic activity">
    <reaction evidence="1">
        <text>ATP + protein L-histidine = ADP + protein N-phospho-L-histidine.</text>
        <dbReference type="EC" id="2.7.13.3"/>
    </reaction>
</comment>
<keyword evidence="8" id="KW-0067">ATP-binding</keyword>
<evidence type="ECO:0000259" key="12">
    <source>
        <dbReference type="PROSITE" id="PS50109"/>
    </source>
</evidence>
<reference evidence="15 16" key="1">
    <citation type="submission" date="2019-05" db="EMBL/GenBank/DDBJ databases">
        <title>The Complete Genome Sequence of the n-alkane-degrading Desulfoglaeba alkanexedens ALDC reveals multiple alkylsuccinate synthase gene clusters.</title>
        <authorList>
            <person name="Callaghan A.V."/>
            <person name="Davidova I.A."/>
            <person name="Duncan K.E."/>
            <person name="Morris B."/>
            <person name="McInerney M.J."/>
        </authorList>
    </citation>
    <scope>NUCLEOTIDE SEQUENCE [LARGE SCALE GENOMIC DNA]</scope>
    <source>
        <strain evidence="15 16">ALDC</strain>
    </source>
</reference>
<dbReference type="SMART" id="SM00388">
    <property type="entry name" value="HisKA"/>
    <property type="match status" value="1"/>
</dbReference>
<evidence type="ECO:0000256" key="5">
    <source>
        <dbReference type="ARBA" id="ARBA00022692"/>
    </source>
</evidence>
<dbReference type="InterPro" id="IPR035965">
    <property type="entry name" value="PAS-like_dom_sf"/>
</dbReference>
<keyword evidence="16" id="KW-1185">Reference proteome</keyword>
<dbReference type="AlphaFoldDB" id="A0A4P8L038"/>
<evidence type="ECO:0000256" key="10">
    <source>
        <dbReference type="ARBA" id="ARBA00023012"/>
    </source>
</evidence>
<dbReference type="CDD" id="cd00082">
    <property type="entry name" value="HisKA"/>
    <property type="match status" value="1"/>
</dbReference>
<dbReference type="GO" id="GO:0016020">
    <property type="term" value="C:membrane"/>
    <property type="evidence" value="ECO:0007669"/>
    <property type="project" value="UniProtKB-SubCell"/>
</dbReference>
<dbReference type="PROSITE" id="PS50112">
    <property type="entry name" value="PAS"/>
    <property type="match status" value="1"/>
</dbReference>
<keyword evidence="10" id="KW-0902">Two-component regulatory system</keyword>
<comment type="subcellular location">
    <subcellularLocation>
        <location evidence="2">Membrane</location>
        <topology evidence="2">Multi-pass membrane protein</topology>
    </subcellularLocation>
</comment>
<sequence>MTGKGNPEFEASRIHESAEFYRFVVESLPIAVVTVDPELRITEFNPRAERITGYSAQEAIGEPCSKILRSALCEKECPLETVINRRNPKVQTETFLLDKSGNPVPVALGAAALFDKDGNVVGGLECFRDITRFKSMERFQSYVLSMFAYDMKYPLVCIQGFAVRLRNKLQKFQDMKVMNYLDVISEESEKLQSMIDELLDYANLQEGKIRLNFKAFRVGEELTRLLEAYRERADRRGVHLSLQVPEAFQEIEADPVRLGRVFAYFLEKAVKNSDKGDAVRVSVEDSETDLTVIFVAEGRGVYPEDLKLFDLSEEGTEYRKDRPTTRAEAFTLEALERIVTGHGGGLFMCVEEGKGNQVRIKLPKIPP</sequence>
<dbReference type="GO" id="GO:0000155">
    <property type="term" value="F:phosphorelay sensor kinase activity"/>
    <property type="evidence" value="ECO:0007669"/>
    <property type="project" value="InterPro"/>
</dbReference>
<evidence type="ECO:0000256" key="4">
    <source>
        <dbReference type="ARBA" id="ARBA00022679"/>
    </source>
</evidence>
<accession>A0A4P8L038</accession>
<evidence type="ECO:0000256" key="8">
    <source>
        <dbReference type="ARBA" id="ARBA00022840"/>
    </source>
</evidence>
<keyword evidence="11" id="KW-0472">Membrane</keyword>
<evidence type="ECO:0000256" key="11">
    <source>
        <dbReference type="ARBA" id="ARBA00023136"/>
    </source>
</evidence>
<dbReference type="PANTHER" id="PTHR42878">
    <property type="entry name" value="TWO-COMPONENT HISTIDINE KINASE"/>
    <property type="match status" value="1"/>
</dbReference>
<dbReference type="Gene3D" id="1.10.287.130">
    <property type="match status" value="1"/>
</dbReference>
<evidence type="ECO:0000313" key="15">
    <source>
        <dbReference type="EMBL" id="QCQ20964.1"/>
    </source>
</evidence>
<evidence type="ECO:0000256" key="7">
    <source>
        <dbReference type="ARBA" id="ARBA00022777"/>
    </source>
</evidence>
<dbReference type="PANTHER" id="PTHR42878:SF7">
    <property type="entry name" value="SENSOR HISTIDINE KINASE GLRK"/>
    <property type="match status" value="1"/>
</dbReference>
<dbReference type="Proteomes" id="UP000298602">
    <property type="component" value="Chromosome"/>
</dbReference>
<dbReference type="SUPFAM" id="SSF55785">
    <property type="entry name" value="PYP-like sensor domain (PAS domain)"/>
    <property type="match status" value="1"/>
</dbReference>
<evidence type="ECO:0000259" key="14">
    <source>
        <dbReference type="PROSITE" id="PS50113"/>
    </source>
</evidence>
<dbReference type="PROSITE" id="PS50113">
    <property type="entry name" value="PAC"/>
    <property type="match status" value="1"/>
</dbReference>
<protein>
    <recommendedName>
        <fullName evidence="3">histidine kinase</fullName>
        <ecNumber evidence="3">2.7.13.3</ecNumber>
    </recommendedName>
</protein>
<organism evidence="15 16">
    <name type="scientific">Desulfoglaeba alkanexedens ALDC</name>
    <dbReference type="NCBI Taxonomy" id="980445"/>
    <lineage>
        <taxon>Bacteria</taxon>
        <taxon>Pseudomonadati</taxon>
        <taxon>Thermodesulfobacteriota</taxon>
        <taxon>Syntrophobacteria</taxon>
        <taxon>Syntrophobacterales</taxon>
        <taxon>Syntrophobacteraceae</taxon>
        <taxon>Desulfoglaeba</taxon>
    </lineage>
</organism>
<dbReference type="Pfam" id="PF00512">
    <property type="entry name" value="HisKA"/>
    <property type="match status" value="1"/>
</dbReference>
<evidence type="ECO:0000313" key="16">
    <source>
        <dbReference type="Proteomes" id="UP000298602"/>
    </source>
</evidence>
<dbReference type="Gene3D" id="3.30.450.20">
    <property type="entry name" value="PAS domain"/>
    <property type="match status" value="1"/>
</dbReference>
<dbReference type="PROSITE" id="PS50109">
    <property type="entry name" value="HIS_KIN"/>
    <property type="match status" value="1"/>
</dbReference>
<dbReference type="InterPro" id="IPR003594">
    <property type="entry name" value="HATPase_dom"/>
</dbReference>
<dbReference type="GO" id="GO:0000156">
    <property type="term" value="F:phosphorelay response regulator activity"/>
    <property type="evidence" value="ECO:0007669"/>
    <property type="project" value="TreeGrafter"/>
</dbReference>
<dbReference type="InterPro" id="IPR036890">
    <property type="entry name" value="HATPase_C_sf"/>
</dbReference>
<evidence type="ECO:0000256" key="2">
    <source>
        <dbReference type="ARBA" id="ARBA00004141"/>
    </source>
</evidence>
<evidence type="ECO:0000259" key="13">
    <source>
        <dbReference type="PROSITE" id="PS50112"/>
    </source>
</evidence>
<evidence type="ECO:0000256" key="3">
    <source>
        <dbReference type="ARBA" id="ARBA00012438"/>
    </source>
</evidence>
<gene>
    <name evidence="15" type="ORF">FDQ92_01365</name>
</gene>
<dbReference type="EMBL" id="CP040098">
    <property type="protein sequence ID" value="QCQ20964.1"/>
    <property type="molecule type" value="Genomic_DNA"/>
</dbReference>
<evidence type="ECO:0000256" key="1">
    <source>
        <dbReference type="ARBA" id="ARBA00000085"/>
    </source>
</evidence>
<name>A0A4P8L038_9BACT</name>
<dbReference type="SMART" id="SM00091">
    <property type="entry name" value="PAS"/>
    <property type="match status" value="1"/>
</dbReference>
<dbReference type="Pfam" id="PF13426">
    <property type="entry name" value="PAS_9"/>
    <property type="match status" value="1"/>
</dbReference>
<dbReference type="Pfam" id="PF02518">
    <property type="entry name" value="HATPase_c"/>
    <property type="match status" value="1"/>
</dbReference>
<dbReference type="InterPro" id="IPR005467">
    <property type="entry name" value="His_kinase_dom"/>
</dbReference>
<dbReference type="KEGG" id="dax:FDQ92_01365"/>
<dbReference type="GO" id="GO:0030295">
    <property type="term" value="F:protein kinase activator activity"/>
    <property type="evidence" value="ECO:0007669"/>
    <property type="project" value="TreeGrafter"/>
</dbReference>
<dbReference type="CDD" id="cd00130">
    <property type="entry name" value="PAS"/>
    <property type="match status" value="1"/>
</dbReference>